<evidence type="ECO:0000313" key="1">
    <source>
        <dbReference type="EMBL" id="KGE87560.1"/>
    </source>
</evidence>
<dbReference type="PANTHER" id="PTHR35866:SF1">
    <property type="entry name" value="YKGJ FAMILY CYSTEINE CLUSTER PROTEIN"/>
    <property type="match status" value="1"/>
</dbReference>
<organism evidence="1 2">
    <name type="scientific">Phaeodactylibacter xiamenensis</name>
    <dbReference type="NCBI Taxonomy" id="1524460"/>
    <lineage>
        <taxon>Bacteria</taxon>
        <taxon>Pseudomonadati</taxon>
        <taxon>Bacteroidota</taxon>
        <taxon>Saprospiria</taxon>
        <taxon>Saprospirales</taxon>
        <taxon>Haliscomenobacteraceae</taxon>
        <taxon>Phaeodactylibacter</taxon>
    </lineage>
</organism>
<dbReference type="Pfam" id="PF03692">
    <property type="entry name" value="CxxCxxCC"/>
    <property type="match status" value="1"/>
</dbReference>
<accession>A0A098S626</accession>
<keyword evidence="2" id="KW-1185">Reference proteome</keyword>
<evidence type="ECO:0008006" key="3">
    <source>
        <dbReference type="Google" id="ProtNLM"/>
    </source>
</evidence>
<dbReference type="InterPro" id="IPR005358">
    <property type="entry name" value="Puta_zinc/iron-chelating_dom"/>
</dbReference>
<dbReference type="OrthoDB" id="665764at2"/>
<evidence type="ECO:0000313" key="2">
    <source>
        <dbReference type="Proteomes" id="UP000029736"/>
    </source>
</evidence>
<name>A0A098S626_9BACT</name>
<protein>
    <recommendedName>
        <fullName evidence="3">Fe-S-oxidoreductase</fullName>
    </recommendedName>
</protein>
<sequence length="164" mass="19070">MPTRLQHLKQRAKSDKRANKKYFQKLKKKPPRQLDATVAQLHDEVFEETDCLQCANCCKSASPIFRDRDIERIASHLKMRPAEFVDQYLHLDDEGDYVLNETPCPFLGSDNYCSIYEYRPKACAEYPHTNHKGFHQILDLTLKNTTICPAAYEVVKRLREVLPG</sequence>
<dbReference type="PANTHER" id="PTHR35866">
    <property type="entry name" value="PUTATIVE-RELATED"/>
    <property type="match status" value="1"/>
</dbReference>
<dbReference type="AlphaFoldDB" id="A0A098S626"/>
<dbReference type="RefSeq" id="WP_044221596.1">
    <property type="nucleotide sequence ID" value="NZ_JBKAGJ010000020.1"/>
</dbReference>
<comment type="caution">
    <text evidence="1">The sequence shown here is derived from an EMBL/GenBank/DDBJ whole genome shotgun (WGS) entry which is preliminary data.</text>
</comment>
<reference evidence="1 2" key="1">
    <citation type="journal article" date="2014" name="Int. J. Syst. Evol. Microbiol.">
        <title>Phaeodactylibacter xiamenensis gen. nov., sp. nov., a member of the family Saprospiraceae isolated from the marine alga Phaeodactylum tricornutum.</title>
        <authorList>
            <person name="Chen Z.Jr."/>
            <person name="Lei X."/>
            <person name="Lai Q."/>
            <person name="Li Y."/>
            <person name="Zhang B."/>
            <person name="Zhang J."/>
            <person name="Zhang H."/>
            <person name="Yang L."/>
            <person name="Zheng W."/>
            <person name="Tian Y."/>
            <person name="Yu Z."/>
            <person name="Xu H.Jr."/>
            <person name="Zheng T."/>
        </authorList>
    </citation>
    <scope>NUCLEOTIDE SEQUENCE [LARGE SCALE GENOMIC DNA]</scope>
    <source>
        <strain evidence="1 2">KD52</strain>
    </source>
</reference>
<dbReference type="EMBL" id="JPOS01000034">
    <property type="protein sequence ID" value="KGE87560.1"/>
    <property type="molecule type" value="Genomic_DNA"/>
</dbReference>
<dbReference type="Proteomes" id="UP000029736">
    <property type="component" value="Unassembled WGS sequence"/>
</dbReference>
<dbReference type="STRING" id="1524460.IX84_13485"/>
<gene>
    <name evidence="1" type="ORF">IX84_13485</name>
</gene>
<proteinExistence type="predicted"/>